<dbReference type="Proteomes" id="UP000316726">
    <property type="component" value="Chromosome 12"/>
</dbReference>
<dbReference type="EC" id="2.2.1.2" evidence="2"/>
<name>A0A5B8MWR9_9CHLO</name>
<dbReference type="STRING" id="1764295.A0A5B8MWR9"/>
<sequence length="383" mass="41902">MASSVRLRFRFRSSGSRGRERGSVEGRCDSIRCSSTASTGTSLEQLARMTTLSVDTGDLETVRRMVDTGLITDATTNPLFVSQAGQSGNPLYQEMVDEAVRYAVEECWDPDDPHGGRLGLAVDRLAVNLGASIASIVPGYISTEVNIKYAFDTMAMHTQACRILSMYSNKGVPTSRVLIKLPGTWEGIQAARKLEATGFKTNITLVFGLAQAIAAAQAGAHLISPFPGRVLEWHKANDGYPEKMPVEDDPGVASVKQMHCYYKAYGYETILMPASWRSPTGEDPLDEVLALAGVDRMTIPPALLDDLAARGSILPRRLSPEQGKADCEIEKWDELGANEFRWKLSMDGATNDKLAAGIRAFASDTYKLEDILRNHKDMDLVNF</sequence>
<reference evidence="3 4" key="1">
    <citation type="submission" date="2018-07" db="EMBL/GenBank/DDBJ databases">
        <title>The complete nuclear genome of the prasinophyte Chloropicon primus (CCMP1205).</title>
        <authorList>
            <person name="Pombert J.-F."/>
            <person name="Otis C."/>
            <person name="Turmel M."/>
            <person name="Lemieux C."/>
        </authorList>
    </citation>
    <scope>NUCLEOTIDE SEQUENCE [LARGE SCALE GENOMIC DNA]</scope>
    <source>
        <strain evidence="3 4">CCMP1205</strain>
    </source>
</reference>
<dbReference type="UniPathway" id="UPA00115">
    <property type="reaction ID" value="UER00414"/>
</dbReference>
<dbReference type="PANTHER" id="PTHR10683:SF18">
    <property type="entry name" value="TRANSALDOLASE"/>
    <property type="match status" value="1"/>
</dbReference>
<dbReference type="PANTHER" id="PTHR10683">
    <property type="entry name" value="TRANSALDOLASE"/>
    <property type="match status" value="1"/>
</dbReference>
<dbReference type="EMBL" id="CP031045">
    <property type="protein sequence ID" value="QDZ24022.1"/>
    <property type="molecule type" value="Genomic_DNA"/>
</dbReference>
<dbReference type="OrthoDB" id="2015515at2759"/>
<dbReference type="GO" id="GO:0006098">
    <property type="term" value="P:pentose-phosphate shunt"/>
    <property type="evidence" value="ECO:0007669"/>
    <property type="project" value="UniProtKB-UniPathway"/>
</dbReference>
<dbReference type="InterPro" id="IPR013785">
    <property type="entry name" value="Aldolase_TIM"/>
</dbReference>
<evidence type="ECO:0000256" key="2">
    <source>
        <dbReference type="RuleBase" id="RU000501"/>
    </source>
</evidence>
<organism evidence="3 4">
    <name type="scientific">Chloropicon primus</name>
    <dbReference type="NCBI Taxonomy" id="1764295"/>
    <lineage>
        <taxon>Eukaryota</taxon>
        <taxon>Viridiplantae</taxon>
        <taxon>Chlorophyta</taxon>
        <taxon>Chloropicophyceae</taxon>
        <taxon>Chloropicales</taxon>
        <taxon>Chloropicaceae</taxon>
        <taxon>Chloropicon</taxon>
    </lineage>
</organism>
<keyword evidence="2" id="KW-0570">Pentose shunt</keyword>
<evidence type="ECO:0000313" key="4">
    <source>
        <dbReference type="Proteomes" id="UP000316726"/>
    </source>
</evidence>
<comment type="function">
    <text evidence="2">Catalyzes the rate-limiting step of the non-oxidative phase in the pentose phosphate pathway. Catalyzes the reversible conversion of sedheptulose-7-phosphate and D-glyceraldehyde 3-phosphate into erythrose-4-phosphate and beta-D-fructose 6-phosphate.</text>
</comment>
<comment type="pathway">
    <text evidence="2">Carbohydrate degradation; pentose phosphate pathway; D-glyceraldehyde 3-phosphate and beta-D-fructose 6-phosphate from D-ribose 5-phosphate and D-xylulose 5-phosphate (non-oxidative stage): step 2/3.</text>
</comment>
<dbReference type="GO" id="GO:0004801">
    <property type="term" value="F:transaldolase activity"/>
    <property type="evidence" value="ECO:0007669"/>
    <property type="project" value="UniProtKB-EC"/>
</dbReference>
<dbReference type="GO" id="GO:0005975">
    <property type="term" value="P:carbohydrate metabolic process"/>
    <property type="evidence" value="ECO:0007669"/>
    <property type="project" value="InterPro"/>
</dbReference>
<keyword evidence="4" id="KW-1185">Reference proteome</keyword>
<dbReference type="Gene3D" id="3.20.20.70">
    <property type="entry name" value="Aldolase class I"/>
    <property type="match status" value="1"/>
</dbReference>
<dbReference type="SUPFAM" id="SSF51569">
    <property type="entry name" value="Aldolase"/>
    <property type="match status" value="1"/>
</dbReference>
<accession>A0A5B8MWR9</accession>
<dbReference type="InterPro" id="IPR018225">
    <property type="entry name" value="Transaldolase_AS"/>
</dbReference>
<dbReference type="AlphaFoldDB" id="A0A5B8MWR9"/>
<protein>
    <recommendedName>
        <fullName evidence="2">Transaldolase</fullName>
        <ecNumber evidence="2">2.2.1.2</ecNumber>
    </recommendedName>
</protein>
<evidence type="ECO:0000313" key="3">
    <source>
        <dbReference type="EMBL" id="QDZ24022.1"/>
    </source>
</evidence>
<dbReference type="Pfam" id="PF00923">
    <property type="entry name" value="TAL_FSA"/>
    <property type="match status" value="1"/>
</dbReference>
<gene>
    <name evidence="3" type="ORF">A3770_12p65400</name>
</gene>
<dbReference type="InterPro" id="IPR001585">
    <property type="entry name" value="TAL/FSA"/>
</dbReference>
<comment type="catalytic activity">
    <reaction evidence="2">
        <text>D-sedoheptulose 7-phosphate + D-glyceraldehyde 3-phosphate = D-erythrose 4-phosphate + beta-D-fructose 6-phosphate</text>
        <dbReference type="Rhea" id="RHEA:17053"/>
        <dbReference type="ChEBI" id="CHEBI:16897"/>
        <dbReference type="ChEBI" id="CHEBI:57483"/>
        <dbReference type="ChEBI" id="CHEBI:57634"/>
        <dbReference type="ChEBI" id="CHEBI:59776"/>
        <dbReference type="EC" id="2.2.1.2"/>
    </reaction>
</comment>
<proteinExistence type="predicted"/>
<keyword evidence="1" id="KW-0704">Schiff base</keyword>
<dbReference type="PROSITE" id="PS00958">
    <property type="entry name" value="TRANSALDOLASE_2"/>
    <property type="match status" value="1"/>
</dbReference>
<evidence type="ECO:0000256" key="1">
    <source>
        <dbReference type="ARBA" id="ARBA00023270"/>
    </source>
</evidence>
<keyword evidence="2" id="KW-0808">Transferase</keyword>